<keyword evidence="12" id="KW-1185">Reference proteome</keyword>
<sequence>MLRQLFSFNGGVKPDPNKGASTREPIARLPLPPQLIIPLHQHIGGTPRPLVKAGDRVLHGQRIGAADGNVSSAVHAPTSGTVVAVEPRLMPHASGLSAMAVVIEPDGLDLRVEREPFDWHAATPGEVRDHLRDAGVVGLGGAVFPSHLKLSAGKAGSTDTLVINGAECEPFITCDDMLMRSEPLDILRGAQVMKTLLAAKQVLVGIEDNKPEAAAALKAAAAELGDPALDIVVVPTRYPAGGAKQLIRVLTGIEVPHGQRSTDYGVQCFNVATALAVWNALERGEPLTRRIVTVAGNVERPRNFDVAIGTPIGFVFEHAGLKPDTDKLIMGGPMMGVPLPGVEAPVVKATNCLLASSPALFPPPEPEMPCIRCGECARACPADLQPFELYWHSRSRNFGRAQEYHLFDCIECGCCAYVCPSHIPLVDYYRYAKSEIWARERDKDAADSARERFEFRNWRAEREKEEKAARLAARSAAKPVAKTAEVADTATSPADAQAATPAVTDPKKALIEAAMARARAQKEAAAAKNTDALTPDQQAQVDAAEARRKRAADLVAEKQAATAGETATVSPDAPAPSPAEPGDGAR</sequence>
<comment type="similarity">
    <text evidence="8">Belongs to the 4Fe4S bacterial-type ferredoxin family. RnfC subfamily.</text>
</comment>
<proteinExistence type="inferred from homology"/>
<feature type="region of interest" description="Disordered" evidence="9">
    <location>
        <begin position="480"/>
        <end position="503"/>
    </location>
</feature>
<evidence type="ECO:0000256" key="9">
    <source>
        <dbReference type="SAM" id="MobiDB-lite"/>
    </source>
</evidence>
<evidence type="ECO:0000256" key="6">
    <source>
        <dbReference type="ARBA" id="ARBA00023004"/>
    </source>
</evidence>
<feature type="binding site" evidence="8">
    <location>
        <position position="419"/>
    </location>
    <ligand>
        <name>[4Fe-4S] cluster</name>
        <dbReference type="ChEBI" id="CHEBI:49883"/>
        <label>1</label>
    </ligand>
</feature>
<feature type="binding site" evidence="8">
    <location>
        <position position="412"/>
    </location>
    <ligand>
        <name>[4Fe-4S] cluster</name>
        <dbReference type="ChEBI" id="CHEBI:49883"/>
        <label>2</label>
    </ligand>
</feature>
<accession>F5R8E8</accession>
<feature type="binding site" evidence="8">
    <location>
        <position position="415"/>
    </location>
    <ligand>
        <name>[4Fe-4S] cluster</name>
        <dbReference type="ChEBI" id="CHEBI:49883"/>
        <label>2</label>
    </ligand>
</feature>
<evidence type="ECO:0000256" key="8">
    <source>
        <dbReference type="HAMAP-Rule" id="MF_00461"/>
    </source>
</evidence>
<keyword evidence="4 8" id="KW-0677">Repeat</keyword>
<evidence type="ECO:0000256" key="7">
    <source>
        <dbReference type="ARBA" id="ARBA00023014"/>
    </source>
</evidence>
<comment type="function">
    <text evidence="8">Part of a membrane-bound complex that couples electron transfer with translocation of ions across the membrane.</text>
</comment>
<dbReference type="GO" id="GO:0022900">
    <property type="term" value="P:electron transport chain"/>
    <property type="evidence" value="ECO:0007669"/>
    <property type="project" value="UniProtKB-UniRule"/>
</dbReference>
<dbReference type="GO" id="GO:0005886">
    <property type="term" value="C:plasma membrane"/>
    <property type="evidence" value="ECO:0007669"/>
    <property type="project" value="UniProtKB-SubCell"/>
</dbReference>
<dbReference type="Pfam" id="PF10531">
    <property type="entry name" value="SLBB"/>
    <property type="match status" value="1"/>
</dbReference>
<dbReference type="PANTHER" id="PTHR43034:SF2">
    <property type="entry name" value="ION-TRANSLOCATING OXIDOREDUCTASE COMPLEX SUBUNIT C"/>
    <property type="match status" value="1"/>
</dbReference>
<dbReference type="eggNOG" id="COG4656">
    <property type="taxonomic scope" value="Bacteria"/>
</dbReference>
<dbReference type="SUPFAM" id="SSF46548">
    <property type="entry name" value="alpha-helical ferredoxin"/>
    <property type="match status" value="1"/>
</dbReference>
<dbReference type="FunFam" id="3.30.70.20:FF:000044">
    <property type="entry name" value="Ion-translocating oxidoreductase complex subunit C"/>
    <property type="match status" value="1"/>
</dbReference>
<keyword evidence="8" id="KW-0472">Membrane</keyword>
<keyword evidence="3 8" id="KW-0479">Metal-binding</keyword>
<evidence type="ECO:0000256" key="4">
    <source>
        <dbReference type="ARBA" id="ARBA00022737"/>
    </source>
</evidence>
<comment type="caution">
    <text evidence="11">The sequence shown here is derived from an EMBL/GenBank/DDBJ whole genome shotgun (WGS) entry which is preliminary data.</text>
</comment>
<dbReference type="InterPro" id="IPR017896">
    <property type="entry name" value="4Fe4S_Fe-S-bd"/>
</dbReference>
<evidence type="ECO:0000256" key="2">
    <source>
        <dbReference type="ARBA" id="ARBA00022485"/>
    </source>
</evidence>
<dbReference type="EMBL" id="AFHG01000029">
    <property type="protein sequence ID" value="EGK73251.1"/>
    <property type="molecule type" value="Genomic_DNA"/>
</dbReference>
<dbReference type="InterPro" id="IPR037225">
    <property type="entry name" value="Nuo51_FMN-bd_sf"/>
</dbReference>
<dbReference type="GO" id="GO:0051539">
    <property type="term" value="F:4 iron, 4 sulfur cluster binding"/>
    <property type="evidence" value="ECO:0007669"/>
    <property type="project" value="UniProtKB-KW"/>
</dbReference>
<dbReference type="InterPro" id="IPR011538">
    <property type="entry name" value="Nuo51_FMN-bd"/>
</dbReference>
<feature type="binding site" evidence="8">
    <location>
        <position position="409"/>
    </location>
    <ligand>
        <name>[4Fe-4S] cluster</name>
        <dbReference type="ChEBI" id="CHEBI:49883"/>
        <label>2</label>
    </ligand>
</feature>
<dbReference type="Gene3D" id="3.30.70.20">
    <property type="match status" value="1"/>
</dbReference>
<dbReference type="InterPro" id="IPR017900">
    <property type="entry name" value="4Fe4S_Fe_S_CS"/>
</dbReference>
<keyword evidence="8" id="KW-0997">Cell inner membrane</keyword>
<dbReference type="GO" id="GO:0046872">
    <property type="term" value="F:metal ion binding"/>
    <property type="evidence" value="ECO:0007669"/>
    <property type="project" value="UniProtKB-KW"/>
</dbReference>
<protein>
    <recommendedName>
        <fullName evidence="8">Ion-translocating oxidoreductase complex subunit C</fullName>
        <ecNumber evidence="8">7.-.-.-</ecNumber>
    </recommendedName>
    <alternativeName>
        <fullName evidence="8">Rnf electron transport complex subunit C</fullName>
    </alternativeName>
</protein>
<dbReference type="RefSeq" id="WP_008058355.1">
    <property type="nucleotide sequence ID" value="NZ_AFHG01000029.1"/>
</dbReference>
<keyword evidence="7 8" id="KW-0411">Iron-sulfur</keyword>
<evidence type="ECO:0000256" key="1">
    <source>
        <dbReference type="ARBA" id="ARBA00022448"/>
    </source>
</evidence>
<keyword evidence="8" id="KW-1003">Cell membrane</keyword>
<dbReference type="OrthoDB" id="9767754at2"/>
<dbReference type="Pfam" id="PF12838">
    <property type="entry name" value="Fer4_7"/>
    <property type="match status" value="1"/>
</dbReference>
<evidence type="ECO:0000256" key="5">
    <source>
        <dbReference type="ARBA" id="ARBA00022982"/>
    </source>
</evidence>
<evidence type="ECO:0000256" key="3">
    <source>
        <dbReference type="ARBA" id="ARBA00022723"/>
    </source>
</evidence>
<dbReference type="EC" id="7.-.-.-" evidence="8"/>
<feature type="compositionally biased region" description="Polar residues" evidence="9">
    <location>
        <begin position="531"/>
        <end position="540"/>
    </location>
</feature>
<keyword evidence="5 8" id="KW-0249">Electron transport</keyword>
<dbReference type="Pfam" id="PF13375">
    <property type="entry name" value="RnfC_N"/>
    <property type="match status" value="1"/>
</dbReference>
<feature type="binding site" evidence="8">
    <location>
        <position position="373"/>
    </location>
    <ligand>
        <name>[4Fe-4S] cluster</name>
        <dbReference type="ChEBI" id="CHEBI:49883"/>
        <label>1</label>
    </ligand>
</feature>
<dbReference type="HAMAP" id="MF_00461">
    <property type="entry name" value="RsxC_RnfC"/>
    <property type="match status" value="1"/>
</dbReference>
<dbReference type="STRING" id="1000565.METUNv1_00424"/>
<dbReference type="GO" id="GO:0009055">
    <property type="term" value="F:electron transfer activity"/>
    <property type="evidence" value="ECO:0007669"/>
    <property type="project" value="InterPro"/>
</dbReference>
<keyword evidence="6 8" id="KW-0408">Iron</keyword>
<dbReference type="NCBIfam" id="NF003454">
    <property type="entry name" value="PRK05035.1"/>
    <property type="match status" value="1"/>
</dbReference>
<comment type="subcellular location">
    <subcellularLocation>
        <location evidence="8">Cell inner membrane</location>
        <topology evidence="8">Peripheral membrane protein</topology>
    </subcellularLocation>
</comment>
<keyword evidence="8" id="KW-1278">Translocase</keyword>
<dbReference type="PROSITE" id="PS51379">
    <property type="entry name" value="4FE4S_FER_2"/>
    <property type="match status" value="2"/>
</dbReference>
<feature type="binding site" evidence="8">
    <location>
        <position position="370"/>
    </location>
    <ligand>
        <name>[4Fe-4S] cluster</name>
        <dbReference type="ChEBI" id="CHEBI:49883"/>
        <label>1</label>
    </ligand>
</feature>
<name>F5R8E8_METUF</name>
<feature type="binding site" evidence="8">
    <location>
        <position position="376"/>
    </location>
    <ligand>
        <name>[4Fe-4S] cluster</name>
        <dbReference type="ChEBI" id="CHEBI:49883"/>
        <label>1</label>
    </ligand>
</feature>
<dbReference type="Pfam" id="PF01512">
    <property type="entry name" value="Complex1_51K"/>
    <property type="match status" value="1"/>
</dbReference>
<evidence type="ECO:0000313" key="12">
    <source>
        <dbReference type="Proteomes" id="UP000005019"/>
    </source>
</evidence>
<gene>
    <name evidence="8" type="primary">rnfC</name>
    <name evidence="11" type="ORF">METUNv1_00424</name>
</gene>
<dbReference type="PANTHER" id="PTHR43034">
    <property type="entry name" value="ION-TRANSLOCATING OXIDOREDUCTASE COMPLEX SUBUNIT C"/>
    <property type="match status" value="1"/>
</dbReference>
<dbReference type="SUPFAM" id="SSF142019">
    <property type="entry name" value="Nqo1 FMN-binding domain-like"/>
    <property type="match status" value="1"/>
</dbReference>
<keyword evidence="1 8" id="KW-0813">Transport</keyword>
<keyword evidence="2 8" id="KW-0004">4Fe-4S</keyword>
<dbReference type="AlphaFoldDB" id="F5R8E8"/>
<dbReference type="InterPro" id="IPR010208">
    <property type="entry name" value="Ion_transpt_RnfC/RsxC"/>
</dbReference>
<dbReference type="InterPro" id="IPR026902">
    <property type="entry name" value="RnfC_N"/>
</dbReference>
<evidence type="ECO:0000259" key="10">
    <source>
        <dbReference type="PROSITE" id="PS51379"/>
    </source>
</evidence>
<reference evidence="11 12" key="1">
    <citation type="journal article" date="2011" name="J. Bacteriol.">
        <title>Genome sequence of Methyloversatilis universalis FAM5T, a methylotrophic representative of the order Rhodocyclales.</title>
        <authorList>
            <person name="Kittichotirat W."/>
            <person name="Good N.M."/>
            <person name="Hall R."/>
            <person name="Bringel F."/>
            <person name="Lajus A."/>
            <person name="Medigue C."/>
            <person name="Smalley N.E."/>
            <person name="Beck D."/>
            <person name="Bumgarner R."/>
            <person name="Vuilleumier S."/>
            <person name="Kalyuzhnaya M.G."/>
        </authorList>
    </citation>
    <scope>NUCLEOTIDE SEQUENCE [LARGE SCALE GENOMIC DNA]</scope>
    <source>
        <strain evidence="12">ATCC BAA-1314 / JCM 13912 / FAM5</strain>
    </source>
</reference>
<dbReference type="InterPro" id="IPR019554">
    <property type="entry name" value="Soluble_ligand-bd"/>
</dbReference>
<comment type="subunit">
    <text evidence="8">The complex is composed of six subunits: RnfA, RnfB, RnfC, RnfD, RnfE and RnfG.</text>
</comment>
<feature type="binding site" evidence="8">
    <location>
        <position position="380"/>
    </location>
    <ligand>
        <name>[4Fe-4S] cluster</name>
        <dbReference type="ChEBI" id="CHEBI:49883"/>
        <label>2</label>
    </ligand>
</feature>
<evidence type="ECO:0000313" key="11">
    <source>
        <dbReference type="EMBL" id="EGK73251.1"/>
    </source>
</evidence>
<dbReference type="NCBIfam" id="TIGR01945">
    <property type="entry name" value="rnfC"/>
    <property type="match status" value="1"/>
</dbReference>
<dbReference type="Proteomes" id="UP000005019">
    <property type="component" value="Unassembled WGS sequence"/>
</dbReference>
<organism evidence="11 12">
    <name type="scientific">Methyloversatilis universalis (strain ATCC BAA-1314 / DSM 25237 / JCM 13912 / CCUG 52030 / FAM5)</name>
    <dbReference type="NCBI Taxonomy" id="1000565"/>
    <lineage>
        <taxon>Bacteria</taxon>
        <taxon>Pseudomonadati</taxon>
        <taxon>Pseudomonadota</taxon>
        <taxon>Betaproteobacteria</taxon>
        <taxon>Nitrosomonadales</taxon>
        <taxon>Sterolibacteriaceae</taxon>
        <taxon>Methyloversatilis</taxon>
    </lineage>
</organism>
<feature type="region of interest" description="Disordered" evidence="9">
    <location>
        <begin position="522"/>
        <end position="586"/>
    </location>
</feature>
<dbReference type="PROSITE" id="PS00198">
    <property type="entry name" value="4FE4S_FER_1"/>
    <property type="match status" value="1"/>
</dbReference>
<feature type="domain" description="4Fe-4S ferredoxin-type" evidence="10">
    <location>
        <begin position="400"/>
        <end position="429"/>
    </location>
</feature>
<feature type="domain" description="4Fe-4S ferredoxin-type" evidence="10">
    <location>
        <begin position="360"/>
        <end position="390"/>
    </location>
</feature>
<dbReference type="Gene3D" id="3.40.50.11540">
    <property type="entry name" value="NADH-ubiquinone oxidoreductase 51kDa subunit"/>
    <property type="match status" value="1"/>
</dbReference>
<comment type="cofactor">
    <cofactor evidence="8">
        <name>[4Fe-4S] cluster</name>
        <dbReference type="ChEBI" id="CHEBI:49883"/>
    </cofactor>
    <text evidence="8">Binds 2 [4Fe-4S] clusters per subunit.</text>
</comment>